<protein>
    <recommendedName>
        <fullName evidence="4">Excreted virulence factor EspC, type VII ESX diderm</fullName>
    </recommendedName>
</protein>
<proteinExistence type="predicted"/>
<gene>
    <name evidence="2" type="ORF">ACFYXQ_09440</name>
</gene>
<organism evidence="2 3">
    <name type="scientific">Nocardia jiangxiensis</name>
    <dbReference type="NCBI Taxonomy" id="282685"/>
    <lineage>
        <taxon>Bacteria</taxon>
        <taxon>Bacillati</taxon>
        <taxon>Actinomycetota</taxon>
        <taxon>Actinomycetes</taxon>
        <taxon>Mycobacteriales</taxon>
        <taxon>Nocardiaceae</taxon>
        <taxon>Nocardia</taxon>
    </lineage>
</organism>
<feature type="region of interest" description="Disordered" evidence="1">
    <location>
        <begin position="34"/>
        <end position="55"/>
    </location>
</feature>
<reference evidence="2 3" key="1">
    <citation type="submission" date="2024-10" db="EMBL/GenBank/DDBJ databases">
        <title>The Natural Products Discovery Center: Release of the First 8490 Sequenced Strains for Exploring Actinobacteria Biosynthetic Diversity.</title>
        <authorList>
            <person name="Kalkreuter E."/>
            <person name="Kautsar S.A."/>
            <person name="Yang D."/>
            <person name="Bader C.D."/>
            <person name="Teijaro C.N."/>
            <person name="Fluegel L."/>
            <person name="Davis C.M."/>
            <person name="Simpson J.R."/>
            <person name="Lauterbach L."/>
            <person name="Steele A.D."/>
            <person name="Gui C."/>
            <person name="Meng S."/>
            <person name="Li G."/>
            <person name="Viehrig K."/>
            <person name="Ye F."/>
            <person name="Su P."/>
            <person name="Kiefer A.F."/>
            <person name="Nichols A."/>
            <person name="Cepeda A.J."/>
            <person name="Yan W."/>
            <person name="Fan B."/>
            <person name="Jiang Y."/>
            <person name="Adhikari A."/>
            <person name="Zheng C.-J."/>
            <person name="Schuster L."/>
            <person name="Cowan T.M."/>
            <person name="Smanski M.J."/>
            <person name="Chevrette M.G."/>
            <person name="De Carvalho L.P.S."/>
            <person name="Shen B."/>
        </authorList>
    </citation>
    <scope>NUCLEOTIDE SEQUENCE [LARGE SCALE GENOMIC DNA]</scope>
    <source>
        <strain evidence="2 3">NPDC002593</strain>
    </source>
</reference>
<dbReference type="Gene3D" id="1.10.287.1060">
    <property type="entry name" value="ESAT-6-like"/>
    <property type="match status" value="1"/>
</dbReference>
<evidence type="ECO:0000313" key="2">
    <source>
        <dbReference type="EMBL" id="MFF3567986.1"/>
    </source>
</evidence>
<dbReference type="RefSeq" id="WP_169541805.1">
    <property type="nucleotide sequence ID" value="NZ_JBIAQY010000003.1"/>
</dbReference>
<comment type="caution">
    <text evidence="2">The sequence shown here is derived from an EMBL/GenBank/DDBJ whole genome shotgun (WGS) entry which is preliminary data.</text>
</comment>
<evidence type="ECO:0000256" key="1">
    <source>
        <dbReference type="SAM" id="MobiDB-lite"/>
    </source>
</evidence>
<evidence type="ECO:0008006" key="4">
    <source>
        <dbReference type="Google" id="ProtNLM"/>
    </source>
</evidence>
<name>A0ABW6RVF1_9NOCA</name>
<keyword evidence="3" id="KW-1185">Reference proteome</keyword>
<sequence>MRSITPHFEQLGEDVESALELLKAGITKEGKCWGSDAPGKQFEENYPQDETKDGSVGKGLKALESFAAALKATGDNITTVANKVQSQDEDNAAKIRKV</sequence>
<evidence type="ECO:0000313" key="3">
    <source>
        <dbReference type="Proteomes" id="UP001601992"/>
    </source>
</evidence>
<dbReference type="Proteomes" id="UP001601992">
    <property type="component" value="Unassembled WGS sequence"/>
</dbReference>
<accession>A0ABW6RVF1</accession>
<dbReference type="EMBL" id="JBIAQY010000003">
    <property type="protein sequence ID" value="MFF3567986.1"/>
    <property type="molecule type" value="Genomic_DNA"/>
</dbReference>